<organism evidence="2 3">
    <name type="scientific">Falsibacillus albus</name>
    <dbReference type="NCBI Taxonomy" id="2478915"/>
    <lineage>
        <taxon>Bacteria</taxon>
        <taxon>Bacillati</taxon>
        <taxon>Bacillota</taxon>
        <taxon>Bacilli</taxon>
        <taxon>Bacillales</taxon>
        <taxon>Bacillaceae</taxon>
        <taxon>Falsibacillus</taxon>
    </lineage>
</organism>
<dbReference type="Gene3D" id="3.90.640.20">
    <property type="entry name" value="Heat-shock cognate protein, ATPase"/>
    <property type="match status" value="1"/>
</dbReference>
<dbReference type="EMBL" id="RCVZ01000017">
    <property type="protein sequence ID" value="RLQ93064.1"/>
    <property type="molecule type" value="Genomic_DNA"/>
</dbReference>
<name>A0A3L7JRW2_9BACI</name>
<dbReference type="Gene3D" id="3.30.565.40">
    <property type="entry name" value="Fervidobacterium nodosum Rt17-B1 like"/>
    <property type="match status" value="1"/>
</dbReference>
<sequence length="889" mass="102913">MWFISPASKAFKPFIFFIFSMQPCFMYKKTKNIDSRLDRKVSVPFFYIPYSHKCPANHTYRQGIKWKRFVSMSMNEYLAENVKPFLPDGASLFWSDEGKNVEYIVRGDLDDDGEEEVAAAYLFQNTPHLMILKKVNDAWTRLQDIKGEGYSVSFLQSAKLTEAGGNQLLVGWQQGSMWSQLAILEWTGRAFEDKVKNEIVYSKIEVGDMPGEEGGDGQDEMALWLHDTGKAYRIEVYRWRKSRVIPAYDVYPYYFKKVEAYYQKLVRSEPLSSFYWYYLAEAQWNSQRYLEALQSICAALHLKNPYPSEGKLLQIKKEIEQAIQVRTDGLYPVPVKRVDGTKWGYIDEQGIMMLEPRYERAYAFQKNDRALIEMDDHFGVIDREGSYIVDPVYTAITEFSENRAAIVDRDGFQMIDENGTILTKRHYEYIGIMKNGRALAGGQQGGTTLYGYLNRSGKEAIALKFLSGTDFHEGVAVVKLKEDLFALINVNGEWLKTYPYHQVLSEHEDRLAFQKKEHGLYGFIDRENNVVIIPKFTGAQPFENDRAIVADDDRYGLIDREGDYIIPPAYSDIQSLGENRAAVGHLKDKQHPFIGSHFALADHEGNILTTFSFESILPYHNGLASAQDENQTFFIDLAGKKVEYLPVLDGAGTLTIDGKLIKADVDQRISYYDFNGKRVWRQNTIIPLNDQYRIIEKKFKPNRNYLVYYPKLEGIQPFSKQKEINLYLEKASKVKKVPKDKQLDYDYEGDFSVRFIKKELLVLELNGYEYYFGAAHGMPIKDNIHIDLQTGERYALKDLFKMDADHLKVLTEIITRQIRHDPQYDYVFPESFKGVTNEQPFYVDDNNLYLYFTPYDIAPYAAGFPTFKISFTEIDGVIDHEGGFWRSFH</sequence>
<evidence type="ECO:0000313" key="2">
    <source>
        <dbReference type="EMBL" id="RLQ93064.1"/>
    </source>
</evidence>
<dbReference type="InterPro" id="IPR021729">
    <property type="entry name" value="DUF3298"/>
</dbReference>
<comment type="caution">
    <text evidence="2">The sequence shown here is derived from an EMBL/GenBank/DDBJ whole genome shotgun (WGS) entry which is preliminary data.</text>
</comment>
<protein>
    <submittedName>
        <fullName evidence="2">DUF3298 domain-containing protein</fullName>
    </submittedName>
</protein>
<dbReference type="InterPro" id="IPR032774">
    <property type="entry name" value="WG_beta_rep"/>
</dbReference>
<dbReference type="AlphaFoldDB" id="A0A3L7JRW2"/>
<accession>A0A3L7JRW2</accession>
<evidence type="ECO:0000259" key="1">
    <source>
        <dbReference type="Pfam" id="PF11738"/>
    </source>
</evidence>
<gene>
    <name evidence="2" type="ORF">D9X91_18695</name>
</gene>
<evidence type="ECO:0000313" key="3">
    <source>
        <dbReference type="Proteomes" id="UP000276770"/>
    </source>
</evidence>
<dbReference type="PANTHER" id="PTHR37841:SF1">
    <property type="entry name" value="DUF3298 DOMAIN-CONTAINING PROTEIN"/>
    <property type="match status" value="1"/>
</dbReference>
<dbReference type="Pfam" id="PF11738">
    <property type="entry name" value="DUF3298"/>
    <property type="match status" value="1"/>
</dbReference>
<dbReference type="Pfam" id="PF14903">
    <property type="entry name" value="WG_beta_rep"/>
    <property type="match status" value="5"/>
</dbReference>
<dbReference type="Proteomes" id="UP000276770">
    <property type="component" value="Unassembled WGS sequence"/>
</dbReference>
<keyword evidence="3" id="KW-1185">Reference proteome</keyword>
<reference evidence="2 3" key="1">
    <citation type="submission" date="2018-10" db="EMBL/GenBank/DDBJ databases">
        <title>Falsibacillus sp. genome draft.</title>
        <authorList>
            <person name="Shi S."/>
        </authorList>
    </citation>
    <scope>NUCLEOTIDE SEQUENCE [LARGE SCALE GENOMIC DNA]</scope>
    <source>
        <strain evidence="2 3">GY 10110</strain>
    </source>
</reference>
<proteinExistence type="predicted"/>
<feature type="domain" description="DUF3298" evidence="1">
    <location>
        <begin position="797"/>
        <end position="871"/>
    </location>
</feature>
<dbReference type="PANTHER" id="PTHR37841">
    <property type="entry name" value="GLR2918 PROTEIN"/>
    <property type="match status" value="1"/>
</dbReference>
<dbReference type="InterPro" id="IPR037126">
    <property type="entry name" value="PdaC/RsiV-like_sf"/>
</dbReference>